<reference evidence="4 5" key="1">
    <citation type="submission" date="2016-06" db="EMBL/GenBank/DDBJ databases">
        <title>Evolution of pathogenesis and genome organization in the Tremellales.</title>
        <authorList>
            <person name="Cuomo C."/>
            <person name="Litvintseva A."/>
            <person name="Heitman J."/>
            <person name="Chen Y."/>
            <person name="Sun S."/>
            <person name="Springer D."/>
            <person name="Dromer F."/>
            <person name="Young S."/>
            <person name="Zeng Q."/>
            <person name="Chapman S."/>
            <person name="Gujja S."/>
            <person name="Saif S."/>
            <person name="Birren B."/>
        </authorList>
    </citation>
    <scope>NUCLEOTIDE SEQUENCE [LARGE SCALE GENOMIC DNA]</scope>
    <source>
        <strain evidence="4 5">ATCC 28783</strain>
    </source>
</reference>
<keyword evidence="5" id="KW-1185">Reference proteome</keyword>
<proteinExistence type="predicted"/>
<dbReference type="InterPro" id="IPR012462">
    <property type="entry name" value="UFSP1/2_DUB_cat"/>
</dbReference>
<dbReference type="AlphaFoldDB" id="A0A4Q1BJD8"/>
<accession>A0A4Q1BJD8</accession>
<dbReference type="OrthoDB" id="288987at2759"/>
<dbReference type="Gene3D" id="3.90.70.130">
    <property type="match status" value="1"/>
</dbReference>
<sequence>MPTCPVCTQEINADPGAFQHHVNQHFDPSPSPTVVLPLASPVSRTIADNISKDPLTCVVCGYPLESLSSNERFIHVNGCLDEGMDIMERDDFGVARSRSYTSTTHGGEEPDYDLTQMRREQDDDDDFVEVEWEGPARPGGWHDWAGKKPHRGDRWWDPIQAIVKDNNLPANFSPGLMPVLDQLLKKSVAEGYTKSAVLCSDTVHIKGAWGFDMAWGCGYRNALMSISALLISRPAYRPVFSKEANGAEPGVRRIQGWIEEAWEEGYDRQGAEHFKGKLLGSRKWIGTSVTDLYAMFTSKGIPCELYDFPKSKDKNKMSRAAWHLQQWVKQYFNEDTPHRPGHNPTSAFDVLMRTEANGQGRGEVVRQSSKLPLILQHSGHSRTIVGYEETSRGDINLLLFDPGKSVPRPLRSQAISQLSTTPLPRRKTLSRTHPFTKSHESLSFSRPISNGASEIVPSPFPDNSPSLPPSLRSRASRIESIRAISISSIPSRSASSSSGIPSNIATASSSSRITRVATISSFNSEPPSLRETSTSSSLPPNRLAGGSKPSHLLASDEETDSAGWVRKKLRRANIGLNKNVSDTKMLDIFRVGLGGLSGKGEYQILRFTGGHVLDNREKENRKVIDSSVII</sequence>
<feature type="domain" description="UFSP1/2/DUB catalytic" evidence="3">
    <location>
        <begin position="211"/>
        <end position="409"/>
    </location>
</feature>
<dbReference type="GO" id="GO:0016787">
    <property type="term" value="F:hydrolase activity"/>
    <property type="evidence" value="ECO:0007669"/>
    <property type="project" value="UniProtKB-KW"/>
</dbReference>
<dbReference type="STRING" id="5217.A0A4Q1BJD8"/>
<protein>
    <recommendedName>
        <fullName evidence="3">UFSP1/2/DUB catalytic domain-containing protein</fullName>
    </recommendedName>
</protein>
<evidence type="ECO:0000256" key="2">
    <source>
        <dbReference type="SAM" id="MobiDB-lite"/>
    </source>
</evidence>
<dbReference type="Pfam" id="PF07910">
    <property type="entry name" value="Peptidase_C78"/>
    <property type="match status" value="1"/>
</dbReference>
<dbReference type="Proteomes" id="UP000289152">
    <property type="component" value="Unassembled WGS sequence"/>
</dbReference>
<organism evidence="4 5">
    <name type="scientific">Tremella mesenterica</name>
    <name type="common">Jelly fungus</name>
    <dbReference type="NCBI Taxonomy" id="5217"/>
    <lineage>
        <taxon>Eukaryota</taxon>
        <taxon>Fungi</taxon>
        <taxon>Dikarya</taxon>
        <taxon>Basidiomycota</taxon>
        <taxon>Agaricomycotina</taxon>
        <taxon>Tremellomycetes</taxon>
        <taxon>Tremellales</taxon>
        <taxon>Tremellaceae</taxon>
        <taxon>Tremella</taxon>
    </lineage>
</organism>
<feature type="compositionally biased region" description="Basic residues" evidence="2">
    <location>
        <begin position="424"/>
        <end position="436"/>
    </location>
</feature>
<feature type="region of interest" description="Disordered" evidence="2">
    <location>
        <begin position="519"/>
        <end position="557"/>
    </location>
</feature>
<feature type="region of interest" description="Disordered" evidence="2">
    <location>
        <begin position="418"/>
        <end position="471"/>
    </location>
</feature>
<feature type="compositionally biased region" description="Pro residues" evidence="2">
    <location>
        <begin position="458"/>
        <end position="468"/>
    </location>
</feature>
<dbReference type="EMBL" id="SDIL01000059">
    <property type="protein sequence ID" value="RXK37821.1"/>
    <property type="molecule type" value="Genomic_DNA"/>
</dbReference>
<evidence type="ECO:0000259" key="3">
    <source>
        <dbReference type="Pfam" id="PF07910"/>
    </source>
</evidence>
<feature type="compositionally biased region" description="Polar residues" evidence="2">
    <location>
        <begin position="437"/>
        <end position="452"/>
    </location>
</feature>
<gene>
    <name evidence="4" type="ORF">M231_04911</name>
</gene>
<dbReference type="VEuPathDB" id="FungiDB:TREMEDRAFT_67959"/>
<evidence type="ECO:0000256" key="1">
    <source>
        <dbReference type="ARBA" id="ARBA00022801"/>
    </source>
</evidence>
<keyword evidence="1" id="KW-0378">Hydrolase</keyword>
<dbReference type="InParanoid" id="A0A4Q1BJD8"/>
<comment type="caution">
    <text evidence="4">The sequence shown here is derived from an EMBL/GenBank/DDBJ whole genome shotgun (WGS) entry which is preliminary data.</text>
</comment>
<name>A0A4Q1BJD8_TREME</name>
<evidence type="ECO:0000313" key="4">
    <source>
        <dbReference type="EMBL" id="RXK37821.1"/>
    </source>
</evidence>
<feature type="compositionally biased region" description="Polar residues" evidence="2">
    <location>
        <begin position="519"/>
        <end position="539"/>
    </location>
</feature>
<evidence type="ECO:0000313" key="5">
    <source>
        <dbReference type="Proteomes" id="UP000289152"/>
    </source>
</evidence>